<dbReference type="InParanoid" id="T1FVA1"/>
<keyword evidence="5" id="KW-1185">Reference proteome</keyword>
<dbReference type="AlphaFoldDB" id="T1FVA1"/>
<dbReference type="InterPro" id="IPR035437">
    <property type="entry name" value="SNase_OB-fold_sf"/>
</dbReference>
<evidence type="ECO:0000259" key="2">
    <source>
        <dbReference type="PROSITE" id="PS50304"/>
    </source>
</evidence>
<dbReference type="HOGENOM" id="CLU_406341_0_0_1"/>
<reference evidence="4" key="3">
    <citation type="submission" date="2015-06" db="UniProtKB">
        <authorList>
            <consortium name="EnsemblMetazoa"/>
        </authorList>
    </citation>
    <scope>IDENTIFICATION</scope>
</reference>
<gene>
    <name evidence="4" type="primary">20212747</name>
    <name evidence="3" type="ORF">HELRODRAFT_193703</name>
</gene>
<dbReference type="InterPro" id="IPR002999">
    <property type="entry name" value="Tudor"/>
</dbReference>
<dbReference type="RefSeq" id="XP_009026908.1">
    <property type="nucleotide sequence ID" value="XM_009028660.1"/>
</dbReference>
<dbReference type="SMART" id="SM00333">
    <property type="entry name" value="TUDOR"/>
    <property type="match status" value="1"/>
</dbReference>
<sequence length="677" mass="76886">MNSPKKDSKWVCCETSSEGSFHLPPAICKKELVITYIESPCMFWASLVNQMAKQSDIENRLAGICDGLPRLKGPPCAGKIYGCVYSVDNNWYRCKISQVINKAQSEVLYVDYGNREVVENACLVELPADLADQHILAYPYWLLKLKNVKSEAQIEKGIEFLEELKSANPLKATMYSKTKDSVIPITVVLDSGDDLAELLVKKNFCLYMTNDEMRLKFGVPEFFTKSPSISVPNDVAQDYASRVSHSFCKDKVIDNSRNGYSINITSTATSAAAAVTTKPTHTHNAYSSPVIDGGPVRLVKLKSSGGVRDDQVTEYEPSTISKVPHGDYAPSVPKNVQSKQQQQQLQMQQQQLKQQLQQHMQQQMMEKKNIEFGVIESSLNFKKGEKELESMLESRSHLVSNRLKSLVIEAKNLIKMKVKQSKQNELKFELDKASDILISFQPTNPMLRKIASVQAVFDNLQSKIKAKNVIDDELLKLISARDSARKLLYSDLEELSLRTSQLPIEDIYEKVKFILKRLVKPEHLTELEKLDPMKQSDDSSSSFTDLPEDKFQNAILTYRSWRMNNAKDNRFVEIKVEERKKQIIQVMNYVVLVLTEEEVFDNREEVIFNNLDECIKEYEVSAREERQHLMRKLGYQEDQFFGQHQPVSHCVSNTTVYTSSNYSKDLNASAVSAAAAA</sequence>
<dbReference type="PROSITE" id="PS50304">
    <property type="entry name" value="TUDOR"/>
    <property type="match status" value="1"/>
</dbReference>
<dbReference type="EMBL" id="AMQM01007025">
    <property type="status" value="NOT_ANNOTATED_CDS"/>
    <property type="molecule type" value="Genomic_DNA"/>
</dbReference>
<organism evidence="4 5">
    <name type="scientific">Helobdella robusta</name>
    <name type="common">Californian leech</name>
    <dbReference type="NCBI Taxonomy" id="6412"/>
    <lineage>
        <taxon>Eukaryota</taxon>
        <taxon>Metazoa</taxon>
        <taxon>Spiralia</taxon>
        <taxon>Lophotrochozoa</taxon>
        <taxon>Annelida</taxon>
        <taxon>Clitellata</taxon>
        <taxon>Hirudinea</taxon>
        <taxon>Rhynchobdellida</taxon>
        <taxon>Glossiphoniidae</taxon>
        <taxon>Helobdella</taxon>
    </lineage>
</organism>
<dbReference type="OrthoDB" id="10023235at2759"/>
<evidence type="ECO:0000313" key="3">
    <source>
        <dbReference type="EMBL" id="ESN95014.1"/>
    </source>
</evidence>
<dbReference type="Pfam" id="PF00567">
    <property type="entry name" value="TUDOR"/>
    <property type="match status" value="1"/>
</dbReference>
<evidence type="ECO:0000313" key="5">
    <source>
        <dbReference type="Proteomes" id="UP000015101"/>
    </source>
</evidence>
<feature type="domain" description="Tudor" evidence="2">
    <location>
        <begin position="69"/>
        <end position="133"/>
    </location>
</feature>
<reference evidence="3 5" key="2">
    <citation type="journal article" date="2013" name="Nature">
        <title>Insights into bilaterian evolution from three spiralian genomes.</title>
        <authorList>
            <person name="Simakov O."/>
            <person name="Marletaz F."/>
            <person name="Cho S.J."/>
            <person name="Edsinger-Gonzales E."/>
            <person name="Havlak P."/>
            <person name="Hellsten U."/>
            <person name="Kuo D.H."/>
            <person name="Larsson T."/>
            <person name="Lv J."/>
            <person name="Arendt D."/>
            <person name="Savage R."/>
            <person name="Osoegawa K."/>
            <person name="de Jong P."/>
            <person name="Grimwood J."/>
            <person name="Chapman J.A."/>
            <person name="Shapiro H."/>
            <person name="Aerts A."/>
            <person name="Otillar R.P."/>
            <person name="Terry A.Y."/>
            <person name="Boore J.L."/>
            <person name="Grigoriev I.V."/>
            <person name="Lindberg D.R."/>
            <person name="Seaver E.C."/>
            <person name="Weisblat D.A."/>
            <person name="Putnam N.H."/>
            <person name="Rokhsar D.S."/>
        </authorList>
    </citation>
    <scope>NUCLEOTIDE SEQUENCE</scope>
</reference>
<dbReference type="CTD" id="20212747"/>
<feature type="coiled-coil region" evidence="1">
    <location>
        <begin position="335"/>
        <end position="362"/>
    </location>
</feature>
<dbReference type="KEGG" id="hro:HELRODRAFT_193703"/>
<proteinExistence type="predicted"/>
<keyword evidence="1" id="KW-0175">Coiled coil</keyword>
<evidence type="ECO:0000313" key="4">
    <source>
        <dbReference type="EnsemblMetazoa" id="HelroP193703"/>
    </source>
</evidence>
<dbReference type="EnsemblMetazoa" id="HelroT193703">
    <property type="protein sequence ID" value="HelroP193703"/>
    <property type="gene ID" value="HelroG193703"/>
</dbReference>
<dbReference type="Proteomes" id="UP000015101">
    <property type="component" value="Unassembled WGS sequence"/>
</dbReference>
<dbReference type="InterPro" id="IPR050621">
    <property type="entry name" value="Tudor_domain_containing"/>
</dbReference>
<dbReference type="PANTHER" id="PTHR22948:SF76">
    <property type="entry name" value="FI20010P1-RELATED"/>
    <property type="match status" value="1"/>
</dbReference>
<dbReference type="GeneID" id="20212747"/>
<dbReference type="PANTHER" id="PTHR22948">
    <property type="entry name" value="TUDOR DOMAIN CONTAINING PROTEIN"/>
    <property type="match status" value="1"/>
</dbReference>
<dbReference type="FunFam" id="2.30.30.140:FF:000018">
    <property type="entry name" value="Serine/threonine-protein kinase 31"/>
    <property type="match status" value="1"/>
</dbReference>
<evidence type="ECO:0000256" key="1">
    <source>
        <dbReference type="SAM" id="Coils"/>
    </source>
</evidence>
<dbReference type="SUPFAM" id="SSF63748">
    <property type="entry name" value="Tudor/PWWP/MBT"/>
    <property type="match status" value="1"/>
</dbReference>
<name>T1FVA1_HELRO</name>
<protein>
    <recommendedName>
        <fullName evidence="2">Tudor domain-containing protein</fullName>
    </recommendedName>
</protein>
<reference evidence="5" key="1">
    <citation type="submission" date="2012-12" db="EMBL/GenBank/DDBJ databases">
        <authorList>
            <person name="Hellsten U."/>
            <person name="Grimwood J."/>
            <person name="Chapman J.A."/>
            <person name="Shapiro H."/>
            <person name="Aerts A."/>
            <person name="Otillar R.P."/>
            <person name="Terry A.Y."/>
            <person name="Boore J.L."/>
            <person name="Simakov O."/>
            <person name="Marletaz F."/>
            <person name="Cho S.-J."/>
            <person name="Edsinger-Gonzales E."/>
            <person name="Havlak P."/>
            <person name="Kuo D.-H."/>
            <person name="Larsson T."/>
            <person name="Lv J."/>
            <person name="Arendt D."/>
            <person name="Savage R."/>
            <person name="Osoegawa K."/>
            <person name="de Jong P."/>
            <person name="Lindberg D.R."/>
            <person name="Seaver E.C."/>
            <person name="Weisblat D.A."/>
            <person name="Putnam N.H."/>
            <person name="Grigoriev I.V."/>
            <person name="Rokhsar D.S."/>
        </authorList>
    </citation>
    <scope>NUCLEOTIDE SEQUENCE</scope>
</reference>
<dbReference type="STRING" id="6412.T1FVA1"/>
<dbReference type="EMBL" id="KB097552">
    <property type="protein sequence ID" value="ESN95014.1"/>
    <property type="molecule type" value="Genomic_DNA"/>
</dbReference>
<accession>T1FVA1</accession>
<dbReference type="Gene3D" id="2.30.30.140">
    <property type="match status" value="1"/>
</dbReference>
<dbReference type="Gene3D" id="2.40.50.90">
    <property type="match status" value="1"/>
</dbReference>